<evidence type="ECO:0000256" key="5">
    <source>
        <dbReference type="ARBA" id="ARBA00023277"/>
    </source>
</evidence>
<keyword evidence="5 7" id="KW-0119">Carbohydrate metabolism</keyword>
<protein>
    <recommendedName>
        <fullName evidence="6 7">D,D-heptose 1,7-bisphosphate phosphatase</fullName>
        <ecNumber evidence="7">3.1.3.-</ecNumber>
    </recommendedName>
</protein>
<name>A0ABY6G802_9BURK</name>
<dbReference type="EC" id="3.1.3.-" evidence="7"/>
<dbReference type="Gene3D" id="3.40.50.1000">
    <property type="entry name" value="HAD superfamily/HAD-like"/>
    <property type="match status" value="1"/>
</dbReference>
<dbReference type="NCBIfam" id="TIGR01656">
    <property type="entry name" value="Histidinol-ppas"/>
    <property type="match status" value="1"/>
</dbReference>
<proteinExistence type="inferred from homology"/>
<keyword evidence="4 7" id="KW-0378">Hydrolase</keyword>
<reference evidence="8" key="1">
    <citation type="submission" date="2022-09" db="EMBL/GenBank/DDBJ databases">
        <title>The complete genome of Acidovorax sp. 5MLIR.</title>
        <authorList>
            <person name="Liu L."/>
            <person name="Yue J."/>
            <person name="Yang F."/>
            <person name="Yuan J."/>
            <person name="Li L."/>
        </authorList>
    </citation>
    <scope>NUCLEOTIDE SEQUENCE</scope>
    <source>
        <strain evidence="8">5MLIR</strain>
    </source>
</reference>
<comment type="subcellular location">
    <subcellularLocation>
        <location evidence="1 7">Cytoplasm</location>
    </subcellularLocation>
</comment>
<keyword evidence="9" id="KW-1185">Reference proteome</keyword>
<evidence type="ECO:0000313" key="9">
    <source>
        <dbReference type="Proteomes" id="UP001162800"/>
    </source>
</evidence>
<evidence type="ECO:0000256" key="1">
    <source>
        <dbReference type="ARBA" id="ARBA00004496"/>
    </source>
</evidence>
<sequence length="185" mass="19118">MKLAILDRDGTLGTAGPADAGWAALPGALEAVARLNRAGWHVVLATNQPGLALGELGMAELNALHASMHRALGAVGARIEAVFYCPHGPEEGCGCRQPAPGLLRQIGERYGAEPHETWVIGSSADHLQAGAQLGAHLHLVCEQTAATLQAGQPLPAEFPPQVRAHASLGQLVASLLPQDDLPPPA</sequence>
<dbReference type="PIRSF" id="PIRSF004682">
    <property type="entry name" value="GmhB"/>
    <property type="match status" value="1"/>
</dbReference>
<dbReference type="InterPro" id="IPR036412">
    <property type="entry name" value="HAD-like_sf"/>
</dbReference>
<dbReference type="InterPro" id="IPR006543">
    <property type="entry name" value="Histidinol-phos"/>
</dbReference>
<dbReference type="InterPro" id="IPR006549">
    <property type="entry name" value="HAD-SF_hydro_IIIA"/>
</dbReference>
<dbReference type="Proteomes" id="UP001162800">
    <property type="component" value="Chromosome"/>
</dbReference>
<keyword evidence="2 7" id="KW-0963">Cytoplasm</keyword>
<keyword evidence="3" id="KW-0479">Metal-binding</keyword>
<dbReference type="InterPro" id="IPR023214">
    <property type="entry name" value="HAD_sf"/>
</dbReference>
<organism evidence="8 9">
    <name type="scientific">Comamonas endophytica</name>
    <dbReference type="NCBI Taxonomy" id="2949090"/>
    <lineage>
        <taxon>Bacteria</taxon>
        <taxon>Pseudomonadati</taxon>
        <taxon>Pseudomonadota</taxon>
        <taxon>Betaproteobacteria</taxon>
        <taxon>Burkholderiales</taxon>
        <taxon>Comamonadaceae</taxon>
        <taxon>Comamonas</taxon>
    </lineage>
</organism>
<dbReference type="GO" id="GO:0016787">
    <property type="term" value="F:hydrolase activity"/>
    <property type="evidence" value="ECO:0007669"/>
    <property type="project" value="UniProtKB-KW"/>
</dbReference>
<evidence type="ECO:0000313" key="8">
    <source>
        <dbReference type="EMBL" id="UYG50500.1"/>
    </source>
</evidence>
<evidence type="ECO:0000256" key="6">
    <source>
        <dbReference type="ARBA" id="ARBA00031828"/>
    </source>
</evidence>
<dbReference type="Pfam" id="PF00702">
    <property type="entry name" value="Hydrolase"/>
    <property type="match status" value="1"/>
</dbReference>
<dbReference type="EMBL" id="CP106881">
    <property type="protein sequence ID" value="UYG50500.1"/>
    <property type="molecule type" value="Genomic_DNA"/>
</dbReference>
<accession>A0ABY6G802</accession>
<dbReference type="PANTHER" id="PTHR42891:SF1">
    <property type="entry name" value="D-GLYCERO-BETA-D-MANNO-HEPTOSE-1,7-BISPHOSPHATE 7-PHOSPHATASE"/>
    <property type="match status" value="1"/>
</dbReference>
<dbReference type="SUPFAM" id="SSF56784">
    <property type="entry name" value="HAD-like"/>
    <property type="match status" value="1"/>
</dbReference>
<dbReference type="NCBIfam" id="TIGR01662">
    <property type="entry name" value="HAD-SF-IIIA"/>
    <property type="match status" value="1"/>
</dbReference>
<dbReference type="PANTHER" id="PTHR42891">
    <property type="entry name" value="D-GLYCERO-BETA-D-MANNO-HEPTOSE-1,7-BISPHOSPHATE 7-PHOSPHATASE"/>
    <property type="match status" value="1"/>
</dbReference>
<gene>
    <name evidence="8" type="ORF">M9799_10340</name>
</gene>
<evidence type="ECO:0000256" key="7">
    <source>
        <dbReference type="PIRNR" id="PIRNR004682"/>
    </source>
</evidence>
<comment type="similarity">
    <text evidence="7">Belongs to the gmhB family.</text>
</comment>
<evidence type="ECO:0000256" key="2">
    <source>
        <dbReference type="ARBA" id="ARBA00022490"/>
    </source>
</evidence>
<evidence type="ECO:0000256" key="4">
    <source>
        <dbReference type="ARBA" id="ARBA00022801"/>
    </source>
</evidence>
<dbReference type="RefSeq" id="WP_231041597.1">
    <property type="nucleotide sequence ID" value="NZ_CP106881.1"/>
</dbReference>
<dbReference type="InterPro" id="IPR004446">
    <property type="entry name" value="Heptose_bisP_phosphatase"/>
</dbReference>
<evidence type="ECO:0000256" key="3">
    <source>
        <dbReference type="ARBA" id="ARBA00022723"/>
    </source>
</evidence>